<feature type="signal peptide" evidence="18">
    <location>
        <begin position="1"/>
        <end position="22"/>
    </location>
</feature>
<dbReference type="Pfam" id="PF01657">
    <property type="entry name" value="Stress-antifung"/>
    <property type="match status" value="2"/>
</dbReference>
<evidence type="ECO:0000256" key="13">
    <source>
        <dbReference type="ARBA" id="ARBA00023157"/>
    </source>
</evidence>
<evidence type="ECO:0000256" key="18">
    <source>
        <dbReference type="SAM" id="SignalP"/>
    </source>
</evidence>
<evidence type="ECO:0000256" key="5">
    <source>
        <dbReference type="ARBA" id="ARBA00022692"/>
    </source>
</evidence>
<comment type="subcellular location">
    <subcellularLocation>
        <location evidence="1">Membrane</location>
        <topology evidence="1">Single-pass membrane protein</topology>
    </subcellularLocation>
</comment>
<keyword evidence="5 17" id="KW-0812">Transmembrane</keyword>
<dbReference type="FunFam" id="3.30.200.20:FF:000195">
    <property type="entry name" value="G-type lectin S-receptor-like serine/threonine-protein kinase"/>
    <property type="match status" value="1"/>
</dbReference>
<dbReference type="Gene3D" id="1.10.510.10">
    <property type="entry name" value="Transferase(Phosphotransferase) domain 1"/>
    <property type="match status" value="1"/>
</dbReference>
<dbReference type="InterPro" id="IPR038408">
    <property type="entry name" value="GNK2_sf"/>
</dbReference>
<dbReference type="PROSITE" id="PS51473">
    <property type="entry name" value="GNK2"/>
    <property type="match status" value="2"/>
</dbReference>
<keyword evidence="6 18" id="KW-0732">Signal</keyword>
<evidence type="ECO:0000256" key="9">
    <source>
        <dbReference type="ARBA" id="ARBA00022777"/>
    </source>
</evidence>
<dbReference type="EMBL" id="CM029040">
    <property type="protein sequence ID" value="KAG2637472.1"/>
    <property type="molecule type" value="Genomic_DNA"/>
</dbReference>
<keyword evidence="14" id="KW-0325">Glycoprotein</keyword>
<evidence type="ECO:0000256" key="11">
    <source>
        <dbReference type="ARBA" id="ARBA00022989"/>
    </source>
</evidence>
<dbReference type="InterPro" id="IPR002902">
    <property type="entry name" value="GNK2"/>
</dbReference>
<feature type="chain" id="PRO_5035783661" description="non-specific serine/threonine protein kinase" evidence="18">
    <location>
        <begin position="23"/>
        <end position="673"/>
    </location>
</feature>
<comment type="catalytic activity">
    <reaction evidence="16">
        <text>L-seryl-[protein] + ATP = O-phospho-L-seryl-[protein] + ADP + H(+)</text>
        <dbReference type="Rhea" id="RHEA:17989"/>
        <dbReference type="Rhea" id="RHEA-COMP:9863"/>
        <dbReference type="Rhea" id="RHEA-COMP:11604"/>
        <dbReference type="ChEBI" id="CHEBI:15378"/>
        <dbReference type="ChEBI" id="CHEBI:29999"/>
        <dbReference type="ChEBI" id="CHEBI:30616"/>
        <dbReference type="ChEBI" id="CHEBI:83421"/>
        <dbReference type="ChEBI" id="CHEBI:456216"/>
        <dbReference type="EC" id="2.7.11.1"/>
    </reaction>
</comment>
<evidence type="ECO:0000256" key="6">
    <source>
        <dbReference type="ARBA" id="ARBA00022729"/>
    </source>
</evidence>
<protein>
    <recommendedName>
        <fullName evidence="2">non-specific serine/threonine protein kinase</fullName>
        <ecNumber evidence="2">2.7.11.1</ecNumber>
    </recommendedName>
</protein>
<feature type="transmembrane region" description="Helical" evidence="17">
    <location>
        <begin position="276"/>
        <end position="299"/>
    </location>
</feature>
<evidence type="ECO:0000256" key="17">
    <source>
        <dbReference type="SAM" id="Phobius"/>
    </source>
</evidence>
<evidence type="ECO:0000259" key="20">
    <source>
        <dbReference type="PROSITE" id="PS51473"/>
    </source>
</evidence>
<accession>A0A8T0VMN8</accession>
<dbReference type="CDD" id="cd14066">
    <property type="entry name" value="STKc_IRAK"/>
    <property type="match status" value="1"/>
</dbReference>
<dbReference type="InterPro" id="IPR008271">
    <property type="entry name" value="Ser/Thr_kinase_AS"/>
</dbReference>
<dbReference type="PANTHER" id="PTHR27002:SF472">
    <property type="entry name" value="OS07G0534700 PROTEIN"/>
    <property type="match status" value="1"/>
</dbReference>
<sequence>MLVLLPLLILLAVASTPSPAAGDGGAGAMPVISPISCLCNSTSIRRTYQPDSAFAANLATLSRELPRNASASGFSAGAFGAGPGTAYGLVLCRGDFAGGLCASCLEAGFRYAEQNCFSSSDVAVYYDQCQLRFSDQDFLAGGGNAPEWPATNMNNVSDGNVAAFDALVARLAGAVANAASKASRRYFTGEAGFPPQKMNIYALAQCTPDLTPAQCRGCLAGLIREMPTWFTGRIGGRILGVRCNIRYEDTVFMATGDDMVKLTPLVNSSKGSSTTLWVVATVVPVTLLLASFLACFMWTRKRRRRVTSMSGTLSVPAMSMEMEQVLKLWRVEETDSEFALYDFDQIADATDNFSDHHKLGQGGFGPVYKGELPGGLEIAIKRLSSCSVQGLMEFKTEIQLIAKLQHTNLVRLLGCCVQADEKMLIYEYMHNKSLDFFIFDAEKGKILTWDRRFRIIDGIAQGLLYLHKHSRLRVIHRDLKASNILLDRDMNPKISDFGMARIFCSNVTEANTTRVVGTHGYIAPEYASEGLFSIKSDVFSFGVLLLEIITGKRTAGFYQYGKFFNLTGYAYQLWQDGKWNELLDPALGGDVPVPEVMKCLQVALLCVQDSADDRPNMSEVVAMLGSEGITMPEPRQPAYYNVRISSLAVSSDSFGESSCRISTITLTDHEEGR</sequence>
<evidence type="ECO:0000256" key="10">
    <source>
        <dbReference type="ARBA" id="ARBA00022840"/>
    </source>
</evidence>
<keyword evidence="8" id="KW-0547">Nucleotide-binding</keyword>
<evidence type="ECO:0000256" key="14">
    <source>
        <dbReference type="ARBA" id="ARBA00023180"/>
    </source>
</evidence>
<feature type="domain" description="Gnk2-homologous" evidence="20">
    <location>
        <begin position="144"/>
        <end position="252"/>
    </location>
</feature>
<evidence type="ECO:0000313" key="22">
    <source>
        <dbReference type="Proteomes" id="UP000823388"/>
    </source>
</evidence>
<dbReference type="EC" id="2.7.11.1" evidence="2"/>
<evidence type="ECO:0000256" key="2">
    <source>
        <dbReference type="ARBA" id="ARBA00012513"/>
    </source>
</evidence>
<evidence type="ECO:0000256" key="15">
    <source>
        <dbReference type="ARBA" id="ARBA00047899"/>
    </source>
</evidence>
<dbReference type="GO" id="GO:0004674">
    <property type="term" value="F:protein serine/threonine kinase activity"/>
    <property type="evidence" value="ECO:0007669"/>
    <property type="project" value="UniProtKB-KW"/>
</dbReference>
<comment type="caution">
    <text evidence="21">The sequence shown here is derived from an EMBL/GenBank/DDBJ whole genome shotgun (WGS) entry which is preliminary data.</text>
</comment>
<dbReference type="SMART" id="SM00220">
    <property type="entry name" value="S_TKc"/>
    <property type="match status" value="1"/>
</dbReference>
<evidence type="ECO:0000256" key="4">
    <source>
        <dbReference type="ARBA" id="ARBA00022679"/>
    </source>
</evidence>
<dbReference type="PROSITE" id="PS00108">
    <property type="entry name" value="PROTEIN_KINASE_ST"/>
    <property type="match status" value="1"/>
</dbReference>
<keyword evidence="4" id="KW-0808">Transferase</keyword>
<feature type="domain" description="Protein kinase" evidence="19">
    <location>
        <begin position="353"/>
        <end position="629"/>
    </location>
</feature>
<dbReference type="CDD" id="cd23509">
    <property type="entry name" value="Gnk2-like"/>
    <property type="match status" value="2"/>
</dbReference>
<evidence type="ECO:0000256" key="1">
    <source>
        <dbReference type="ARBA" id="ARBA00004167"/>
    </source>
</evidence>
<dbReference type="Pfam" id="PF07714">
    <property type="entry name" value="PK_Tyr_Ser-Thr"/>
    <property type="match status" value="1"/>
</dbReference>
<dbReference type="Proteomes" id="UP000823388">
    <property type="component" value="Chromosome 2N"/>
</dbReference>
<keyword evidence="10" id="KW-0067">ATP-binding</keyword>
<proteinExistence type="predicted"/>
<keyword evidence="13" id="KW-1015">Disulfide bond</keyword>
<evidence type="ECO:0000256" key="7">
    <source>
        <dbReference type="ARBA" id="ARBA00022737"/>
    </source>
</evidence>
<evidence type="ECO:0000256" key="12">
    <source>
        <dbReference type="ARBA" id="ARBA00023136"/>
    </source>
</evidence>
<evidence type="ECO:0000256" key="8">
    <source>
        <dbReference type="ARBA" id="ARBA00022741"/>
    </source>
</evidence>
<dbReference type="InterPro" id="IPR001245">
    <property type="entry name" value="Ser-Thr/Tyr_kinase_cat_dom"/>
</dbReference>
<keyword evidence="9" id="KW-0418">Kinase</keyword>
<dbReference type="GO" id="GO:0005886">
    <property type="term" value="C:plasma membrane"/>
    <property type="evidence" value="ECO:0007669"/>
    <property type="project" value="TreeGrafter"/>
</dbReference>
<dbReference type="SUPFAM" id="SSF56112">
    <property type="entry name" value="Protein kinase-like (PK-like)"/>
    <property type="match status" value="1"/>
</dbReference>
<dbReference type="FunFam" id="3.30.430.20:FF:000002">
    <property type="entry name" value="Cysteine-rich receptor-like protein kinase 10"/>
    <property type="match status" value="1"/>
</dbReference>
<evidence type="ECO:0000256" key="3">
    <source>
        <dbReference type="ARBA" id="ARBA00022527"/>
    </source>
</evidence>
<name>A0A8T0VMN8_PANVG</name>
<keyword evidence="12 17" id="KW-0472">Membrane</keyword>
<dbReference type="InterPro" id="IPR000719">
    <property type="entry name" value="Prot_kinase_dom"/>
</dbReference>
<dbReference type="FunFam" id="1.10.510.10:FF:000060">
    <property type="entry name" value="G-type lectin S-receptor-like serine/threonine-protein kinase"/>
    <property type="match status" value="1"/>
</dbReference>
<dbReference type="OrthoDB" id="661847at2759"/>
<dbReference type="Gene3D" id="3.30.200.20">
    <property type="entry name" value="Phosphorylase Kinase, domain 1"/>
    <property type="match status" value="1"/>
</dbReference>
<dbReference type="AlphaFoldDB" id="A0A8T0VMN8"/>
<dbReference type="InterPro" id="IPR011009">
    <property type="entry name" value="Kinase-like_dom_sf"/>
</dbReference>
<dbReference type="PROSITE" id="PS50011">
    <property type="entry name" value="PROTEIN_KINASE_DOM"/>
    <property type="match status" value="1"/>
</dbReference>
<keyword evidence="11 17" id="KW-1133">Transmembrane helix</keyword>
<keyword evidence="7" id="KW-0677">Repeat</keyword>
<feature type="domain" description="Gnk2-homologous" evidence="20">
    <location>
        <begin position="32"/>
        <end position="138"/>
    </location>
</feature>
<evidence type="ECO:0000259" key="19">
    <source>
        <dbReference type="PROSITE" id="PS50011"/>
    </source>
</evidence>
<keyword evidence="22" id="KW-1185">Reference proteome</keyword>
<evidence type="ECO:0000256" key="16">
    <source>
        <dbReference type="ARBA" id="ARBA00048679"/>
    </source>
</evidence>
<organism evidence="21 22">
    <name type="scientific">Panicum virgatum</name>
    <name type="common">Blackwell switchgrass</name>
    <dbReference type="NCBI Taxonomy" id="38727"/>
    <lineage>
        <taxon>Eukaryota</taxon>
        <taxon>Viridiplantae</taxon>
        <taxon>Streptophyta</taxon>
        <taxon>Embryophyta</taxon>
        <taxon>Tracheophyta</taxon>
        <taxon>Spermatophyta</taxon>
        <taxon>Magnoliopsida</taxon>
        <taxon>Liliopsida</taxon>
        <taxon>Poales</taxon>
        <taxon>Poaceae</taxon>
        <taxon>PACMAD clade</taxon>
        <taxon>Panicoideae</taxon>
        <taxon>Panicodae</taxon>
        <taxon>Paniceae</taxon>
        <taxon>Panicinae</taxon>
        <taxon>Panicum</taxon>
        <taxon>Panicum sect. Hiantes</taxon>
    </lineage>
</organism>
<gene>
    <name evidence="21" type="ORF">PVAP13_2NG521800</name>
</gene>
<evidence type="ECO:0000313" key="21">
    <source>
        <dbReference type="EMBL" id="KAG2637472.1"/>
    </source>
</evidence>
<dbReference type="GO" id="GO:0005524">
    <property type="term" value="F:ATP binding"/>
    <property type="evidence" value="ECO:0007669"/>
    <property type="project" value="UniProtKB-KW"/>
</dbReference>
<dbReference type="PANTHER" id="PTHR27002">
    <property type="entry name" value="RECEPTOR-LIKE SERINE/THREONINE-PROTEIN KINASE SD1-8"/>
    <property type="match status" value="1"/>
</dbReference>
<comment type="catalytic activity">
    <reaction evidence="15">
        <text>L-threonyl-[protein] + ATP = O-phospho-L-threonyl-[protein] + ADP + H(+)</text>
        <dbReference type="Rhea" id="RHEA:46608"/>
        <dbReference type="Rhea" id="RHEA-COMP:11060"/>
        <dbReference type="Rhea" id="RHEA-COMP:11605"/>
        <dbReference type="ChEBI" id="CHEBI:15378"/>
        <dbReference type="ChEBI" id="CHEBI:30013"/>
        <dbReference type="ChEBI" id="CHEBI:30616"/>
        <dbReference type="ChEBI" id="CHEBI:61977"/>
        <dbReference type="ChEBI" id="CHEBI:456216"/>
        <dbReference type="EC" id="2.7.11.1"/>
    </reaction>
</comment>
<reference evidence="21" key="1">
    <citation type="submission" date="2020-05" db="EMBL/GenBank/DDBJ databases">
        <title>WGS assembly of Panicum virgatum.</title>
        <authorList>
            <person name="Lovell J.T."/>
            <person name="Jenkins J."/>
            <person name="Shu S."/>
            <person name="Juenger T.E."/>
            <person name="Schmutz J."/>
        </authorList>
    </citation>
    <scope>NUCLEOTIDE SEQUENCE</scope>
    <source>
        <strain evidence="21">AP13</strain>
    </source>
</reference>
<keyword evidence="3" id="KW-0723">Serine/threonine-protein kinase</keyword>
<dbReference type="Gene3D" id="3.30.430.20">
    <property type="entry name" value="Gnk2 domain, C-X8-C-X2-C motif"/>
    <property type="match status" value="2"/>
</dbReference>